<proteinExistence type="predicted"/>
<reference evidence="2 3" key="1">
    <citation type="submission" date="2015-06" db="EMBL/GenBank/DDBJ databases">
        <title>Expansion of signal transduction pathways in fungi by whole-genome duplication.</title>
        <authorList>
            <consortium name="DOE Joint Genome Institute"/>
            <person name="Corrochano L.M."/>
            <person name="Kuo A."/>
            <person name="Marcet-Houben M."/>
            <person name="Polaino S."/>
            <person name="Salamov A."/>
            <person name="Villalobos J.M."/>
            <person name="Alvarez M.I."/>
            <person name="Avalos J."/>
            <person name="Benito E.P."/>
            <person name="Benoit I."/>
            <person name="Burger G."/>
            <person name="Camino L.P."/>
            <person name="Canovas D."/>
            <person name="Cerda-Olmedo E."/>
            <person name="Cheng J.-F."/>
            <person name="Dominguez A."/>
            <person name="Elias M."/>
            <person name="Eslava A.P."/>
            <person name="Glaser F."/>
            <person name="Grimwood J."/>
            <person name="Gutierrez G."/>
            <person name="Heitman J."/>
            <person name="Henrissat B."/>
            <person name="Iturriaga E.A."/>
            <person name="Lang B.F."/>
            <person name="Lavin J.L."/>
            <person name="Lee S."/>
            <person name="Li W."/>
            <person name="Lindquist E."/>
            <person name="Lopez-Garcia S."/>
            <person name="Luque E.M."/>
            <person name="Marcos A.T."/>
            <person name="Martin J."/>
            <person name="Mccluskey K."/>
            <person name="Medina H.R."/>
            <person name="Miralles-Duran A."/>
            <person name="Miyazaki A."/>
            <person name="Munoz-Torres E."/>
            <person name="Oguiza J.A."/>
            <person name="Ohm R."/>
            <person name="Olmedo M."/>
            <person name="Orejas M."/>
            <person name="Ortiz-Castellanos L."/>
            <person name="Pisabarro A.G."/>
            <person name="Rodriguez-Romero J."/>
            <person name="Ruiz-Herrera J."/>
            <person name="Ruiz-Vazquez R."/>
            <person name="Sanz C."/>
            <person name="Schackwitz W."/>
            <person name="Schmutz J."/>
            <person name="Shahriari M."/>
            <person name="Shelest E."/>
            <person name="Silva-Franco F."/>
            <person name="Soanes D."/>
            <person name="Syed K."/>
            <person name="Tagua V.G."/>
            <person name="Talbot N.J."/>
            <person name="Thon M."/>
            <person name="De Vries R.P."/>
            <person name="Wiebenga A."/>
            <person name="Yadav J.S."/>
            <person name="Braun E.L."/>
            <person name="Baker S."/>
            <person name="Garre V."/>
            <person name="Horwitz B."/>
            <person name="Torres-Martinez S."/>
            <person name="Idnurm A."/>
            <person name="Herrera-Estrella A."/>
            <person name="Gabaldon T."/>
            <person name="Grigoriev I.V."/>
        </authorList>
    </citation>
    <scope>NUCLEOTIDE SEQUENCE [LARGE SCALE GENOMIC DNA]</scope>
    <source>
        <strain evidence="2 3">CBS 277.49</strain>
    </source>
</reference>
<dbReference type="Pfam" id="PF17254">
    <property type="entry name" value="DUF5321"/>
    <property type="match status" value="1"/>
</dbReference>
<organism evidence="2 3">
    <name type="scientific">Mucor lusitanicus CBS 277.49</name>
    <dbReference type="NCBI Taxonomy" id="747725"/>
    <lineage>
        <taxon>Eukaryota</taxon>
        <taxon>Fungi</taxon>
        <taxon>Fungi incertae sedis</taxon>
        <taxon>Mucoromycota</taxon>
        <taxon>Mucoromycotina</taxon>
        <taxon>Mucoromycetes</taxon>
        <taxon>Mucorales</taxon>
        <taxon>Mucorineae</taxon>
        <taxon>Mucoraceae</taxon>
        <taxon>Mucor</taxon>
    </lineage>
</organism>
<sequence>MPYFLEYLMWVVFGSEALHLIWLKMDYKEYKEKTAHKTKLLEELIKRIENGEQIDDSLREEIKMVLMNNKHHSDIVGGADDDIDDEYLNHLIASSEKHQQGEKKAQPQPQKPAVESTWIKEDESEESSVNADGIEKKDSKKKPFFL</sequence>
<evidence type="ECO:0000256" key="1">
    <source>
        <dbReference type="SAM" id="MobiDB-lite"/>
    </source>
</evidence>
<comment type="caution">
    <text evidence="2">The sequence shown here is derived from an EMBL/GenBank/DDBJ whole genome shotgun (WGS) entry which is preliminary data.</text>
</comment>
<dbReference type="AlphaFoldDB" id="A0A168KCS6"/>
<dbReference type="VEuPathDB" id="FungiDB:MUCCIDRAFT_156485"/>
<evidence type="ECO:0000313" key="3">
    <source>
        <dbReference type="Proteomes" id="UP000077051"/>
    </source>
</evidence>
<protein>
    <submittedName>
        <fullName evidence="2">Uncharacterized protein</fullName>
    </submittedName>
</protein>
<dbReference type="InterPro" id="IPR035213">
    <property type="entry name" value="DUF5321"/>
</dbReference>
<dbReference type="Proteomes" id="UP000077051">
    <property type="component" value="Unassembled WGS sequence"/>
</dbReference>
<feature type="compositionally biased region" description="Basic and acidic residues" evidence="1">
    <location>
        <begin position="95"/>
        <end position="105"/>
    </location>
</feature>
<feature type="region of interest" description="Disordered" evidence="1">
    <location>
        <begin position="94"/>
        <end position="146"/>
    </location>
</feature>
<evidence type="ECO:0000313" key="2">
    <source>
        <dbReference type="EMBL" id="OAD02254.1"/>
    </source>
</evidence>
<gene>
    <name evidence="2" type="ORF">MUCCIDRAFT_156485</name>
</gene>
<dbReference type="OrthoDB" id="2253354at2759"/>
<accession>A0A168KCS6</accession>
<keyword evidence="3" id="KW-1185">Reference proteome</keyword>
<dbReference type="EMBL" id="AMYB01000005">
    <property type="protein sequence ID" value="OAD02254.1"/>
    <property type="molecule type" value="Genomic_DNA"/>
</dbReference>
<name>A0A168KCS6_MUCCL</name>